<accession>A0A1H8D833</accession>
<evidence type="ECO:0000313" key="3">
    <source>
        <dbReference type="Proteomes" id="UP000182160"/>
    </source>
</evidence>
<dbReference type="EMBL" id="FOBO01000011">
    <property type="protein sequence ID" value="SEN03453.1"/>
    <property type="molecule type" value="Genomic_DNA"/>
</dbReference>
<organism evidence="2 3">
    <name type="scientific">Roseovarius tolerans</name>
    <dbReference type="NCBI Taxonomy" id="74031"/>
    <lineage>
        <taxon>Bacteria</taxon>
        <taxon>Pseudomonadati</taxon>
        <taxon>Pseudomonadota</taxon>
        <taxon>Alphaproteobacteria</taxon>
        <taxon>Rhodobacterales</taxon>
        <taxon>Roseobacteraceae</taxon>
        <taxon>Roseovarius</taxon>
    </lineage>
</organism>
<keyword evidence="1" id="KW-0732">Signal</keyword>
<reference evidence="2 3" key="1">
    <citation type="submission" date="2016-10" db="EMBL/GenBank/DDBJ databases">
        <authorList>
            <person name="de Groot N.N."/>
        </authorList>
    </citation>
    <scope>NUCLEOTIDE SEQUENCE [LARGE SCALE GENOMIC DNA]</scope>
    <source>
        <strain evidence="2 3">DSM 11457</strain>
    </source>
</reference>
<evidence type="ECO:0000313" key="2">
    <source>
        <dbReference type="EMBL" id="SEN03453.1"/>
    </source>
</evidence>
<name>A0A1H8D833_9RHOB</name>
<feature type="chain" id="PRO_5010377905" evidence="1">
    <location>
        <begin position="31"/>
        <end position="189"/>
    </location>
</feature>
<sequence>MLNTIIRSQRFFTTAILSIVLLSGATVSNAETTEAKIARAISAAPSDITNEATIMDVDGTILRSGINRWVCIPGVGLIPGDKHPMCNDPVWMKWMAAMALGTEFTTDVIGVAYMMAGDPWLNVDNPMATDPNDGGVWRQEGAHVMLLFPDMDVLADLPPGPVAGGPYVMWGGTPMEHVILPIDAKDLQK</sequence>
<dbReference type="AlphaFoldDB" id="A0A1H8D833"/>
<feature type="signal peptide" evidence="1">
    <location>
        <begin position="1"/>
        <end position="30"/>
    </location>
</feature>
<dbReference type="RefSeq" id="WP_074786745.1">
    <property type="nucleotide sequence ID" value="NZ_FOBO01000011.1"/>
</dbReference>
<evidence type="ECO:0000256" key="1">
    <source>
        <dbReference type="SAM" id="SignalP"/>
    </source>
</evidence>
<gene>
    <name evidence="2" type="ORF">SAMN04488077_11137</name>
</gene>
<dbReference type="Proteomes" id="UP000182160">
    <property type="component" value="Unassembled WGS sequence"/>
</dbReference>
<proteinExistence type="predicted"/>
<protein>
    <submittedName>
        <fullName evidence="2">Uncharacterized protein</fullName>
    </submittedName>
</protein>